<dbReference type="PANTHER" id="PTHR43401">
    <property type="entry name" value="L-THREONINE 3-DEHYDROGENASE"/>
    <property type="match status" value="1"/>
</dbReference>
<dbReference type="InterPro" id="IPR050129">
    <property type="entry name" value="Zn_alcohol_dh"/>
</dbReference>
<dbReference type="EMBL" id="FNDU01000004">
    <property type="protein sequence ID" value="SDI00043.1"/>
    <property type="molecule type" value="Genomic_DNA"/>
</dbReference>
<keyword evidence="5" id="KW-0812">Transmembrane</keyword>
<feature type="domain" description="Alcohol dehydrogenase-like N-terminal" evidence="7">
    <location>
        <begin position="23"/>
        <end position="132"/>
    </location>
</feature>
<evidence type="ECO:0000259" key="7">
    <source>
        <dbReference type="Pfam" id="PF08240"/>
    </source>
</evidence>
<feature type="domain" description="Alcohol dehydrogenase-like C-terminal" evidence="6">
    <location>
        <begin position="173"/>
        <end position="300"/>
    </location>
</feature>
<evidence type="ECO:0000256" key="1">
    <source>
        <dbReference type="ARBA" id="ARBA00022723"/>
    </source>
</evidence>
<dbReference type="AlphaFoldDB" id="A0A1G8H062"/>
<evidence type="ECO:0000313" key="9">
    <source>
        <dbReference type="Proteomes" id="UP000199017"/>
    </source>
</evidence>
<comment type="cofactor">
    <cofactor evidence="4">
        <name>Zn(2+)</name>
        <dbReference type="ChEBI" id="CHEBI:29105"/>
    </cofactor>
</comment>
<dbReference type="Gene3D" id="3.40.50.720">
    <property type="entry name" value="NAD(P)-binding Rossmann-like Domain"/>
    <property type="match status" value="1"/>
</dbReference>
<keyword evidence="9" id="KW-1185">Reference proteome</keyword>
<dbReference type="CDD" id="cd08236">
    <property type="entry name" value="sugar_DH"/>
    <property type="match status" value="1"/>
</dbReference>
<evidence type="ECO:0000256" key="3">
    <source>
        <dbReference type="ARBA" id="ARBA00023002"/>
    </source>
</evidence>
<dbReference type="InterPro" id="IPR036291">
    <property type="entry name" value="NAD(P)-bd_dom_sf"/>
</dbReference>
<gene>
    <name evidence="8" type="ORF">SAMN05216352_10449</name>
</gene>
<feature type="transmembrane region" description="Helical" evidence="5">
    <location>
        <begin position="165"/>
        <end position="185"/>
    </location>
</feature>
<dbReference type="SUPFAM" id="SSF51735">
    <property type="entry name" value="NAD(P)-binding Rossmann-fold domains"/>
    <property type="match status" value="1"/>
</dbReference>
<dbReference type="STRING" id="930129.SAMN05216352_10449"/>
<dbReference type="InterPro" id="IPR002328">
    <property type="entry name" value="ADH_Zn_CS"/>
</dbReference>
<dbReference type="PROSITE" id="PS00059">
    <property type="entry name" value="ADH_ZINC"/>
    <property type="match status" value="1"/>
</dbReference>
<evidence type="ECO:0000259" key="6">
    <source>
        <dbReference type="Pfam" id="PF00107"/>
    </source>
</evidence>
<evidence type="ECO:0000313" key="8">
    <source>
        <dbReference type="EMBL" id="SDI00043.1"/>
    </source>
</evidence>
<dbReference type="GO" id="GO:0008270">
    <property type="term" value="F:zinc ion binding"/>
    <property type="evidence" value="ECO:0007669"/>
    <property type="project" value="InterPro"/>
</dbReference>
<dbReference type="RefSeq" id="WP_091583373.1">
    <property type="nucleotide sequence ID" value="NZ_FNDU01000004.1"/>
</dbReference>
<dbReference type="GO" id="GO:0016491">
    <property type="term" value="F:oxidoreductase activity"/>
    <property type="evidence" value="ECO:0007669"/>
    <property type="project" value="UniProtKB-KW"/>
</dbReference>
<reference evidence="8 9" key="1">
    <citation type="submission" date="2016-10" db="EMBL/GenBank/DDBJ databases">
        <authorList>
            <person name="de Groot N.N."/>
        </authorList>
    </citation>
    <scope>NUCLEOTIDE SEQUENCE [LARGE SCALE GENOMIC DNA]</scope>
    <source>
        <strain evidence="9">P4B,CCM 7963,CECT 7998,DSM 25260,IBRC-M 10614,KCTC 13821</strain>
    </source>
</reference>
<accession>A0A1G8H062</accession>
<sequence length="341" mass="37130">MKVLAWNGPKQLDKEERNIPEPGEKEVLIKVDVVGICGSEIEGFLGHNSLRVPPLIMGHEFCGSVERVGQGVKQISEGSKVVVNPLINCGHCTKCRKGLENLCDHRQIVGIHRSGAFAEYVAVPESTVIEIPSSLDSHTASLAEPLACCFRAVRRALENRPLSNVLIYGAGTIGVLSAFVANILGANRIIMTDINDERLQTVKDVGIKYTLNPDKEDVEQTLPDITGPKGIDVVIDAAGFLPTRTQAADLVNSGGVIMNIGLGINETPLPINNFIRDEVTVLGSFCYSKQDFQDAVQLLVEGEIDSKGWSEVRHLHEGKQAFMDLIEGKVKNSKIFLQVNQ</sequence>
<dbReference type="Pfam" id="PF00107">
    <property type="entry name" value="ADH_zinc_N"/>
    <property type="match status" value="1"/>
</dbReference>
<keyword evidence="3" id="KW-0560">Oxidoreductase</keyword>
<evidence type="ECO:0000256" key="2">
    <source>
        <dbReference type="ARBA" id="ARBA00022833"/>
    </source>
</evidence>
<keyword evidence="1 4" id="KW-0479">Metal-binding</keyword>
<dbReference type="InterPro" id="IPR013149">
    <property type="entry name" value="ADH-like_C"/>
</dbReference>
<comment type="similarity">
    <text evidence="4">Belongs to the zinc-containing alcohol dehydrogenase family.</text>
</comment>
<keyword evidence="5" id="KW-1133">Transmembrane helix</keyword>
<dbReference type="Pfam" id="PF08240">
    <property type="entry name" value="ADH_N"/>
    <property type="match status" value="1"/>
</dbReference>
<dbReference type="Gene3D" id="3.90.180.10">
    <property type="entry name" value="Medium-chain alcohol dehydrogenases, catalytic domain"/>
    <property type="match status" value="1"/>
</dbReference>
<dbReference type="InterPro" id="IPR011032">
    <property type="entry name" value="GroES-like_sf"/>
</dbReference>
<organism evidence="8 9">
    <name type="scientific">Alteribacillus bidgolensis</name>
    <dbReference type="NCBI Taxonomy" id="930129"/>
    <lineage>
        <taxon>Bacteria</taxon>
        <taxon>Bacillati</taxon>
        <taxon>Bacillota</taxon>
        <taxon>Bacilli</taxon>
        <taxon>Bacillales</taxon>
        <taxon>Bacillaceae</taxon>
        <taxon>Alteribacillus</taxon>
    </lineage>
</organism>
<name>A0A1G8H062_9BACI</name>
<keyword evidence="2 4" id="KW-0862">Zinc</keyword>
<dbReference type="OrthoDB" id="9770238at2"/>
<dbReference type="InterPro" id="IPR013154">
    <property type="entry name" value="ADH-like_N"/>
</dbReference>
<keyword evidence="5" id="KW-0472">Membrane</keyword>
<dbReference type="Proteomes" id="UP000199017">
    <property type="component" value="Unassembled WGS sequence"/>
</dbReference>
<dbReference type="PANTHER" id="PTHR43401:SF2">
    <property type="entry name" value="L-THREONINE 3-DEHYDROGENASE"/>
    <property type="match status" value="1"/>
</dbReference>
<protein>
    <submittedName>
        <fullName evidence="8">Threonine dehydrogenase</fullName>
    </submittedName>
</protein>
<dbReference type="SUPFAM" id="SSF50129">
    <property type="entry name" value="GroES-like"/>
    <property type="match status" value="1"/>
</dbReference>
<evidence type="ECO:0000256" key="5">
    <source>
        <dbReference type="SAM" id="Phobius"/>
    </source>
</evidence>
<proteinExistence type="inferred from homology"/>
<evidence type="ECO:0000256" key="4">
    <source>
        <dbReference type="RuleBase" id="RU361277"/>
    </source>
</evidence>